<keyword evidence="4" id="KW-1185">Reference proteome</keyword>
<dbReference type="PROSITE" id="PS50828">
    <property type="entry name" value="SMR"/>
    <property type="match status" value="1"/>
</dbReference>
<gene>
    <name evidence="3" type="ORF">PYK22_01061</name>
</gene>
<evidence type="ECO:0000259" key="2">
    <source>
        <dbReference type="PROSITE" id="PS50828"/>
    </source>
</evidence>
<dbReference type="Gene3D" id="3.30.1370.110">
    <property type="match status" value="1"/>
</dbReference>
<feature type="domain" description="Smr" evidence="2">
    <location>
        <begin position="78"/>
        <end position="153"/>
    </location>
</feature>
<dbReference type="PANTHER" id="PTHR35562:SF2">
    <property type="entry name" value="DNA ENDONUCLEASE SMRA-RELATED"/>
    <property type="match status" value="1"/>
</dbReference>
<dbReference type="OrthoDB" id="9808166at2"/>
<dbReference type="SUPFAM" id="SSF160443">
    <property type="entry name" value="SMR domain-like"/>
    <property type="match status" value="1"/>
</dbReference>
<reference evidence="3 4" key="1">
    <citation type="submission" date="2013-12" db="EMBL/GenBank/DDBJ databases">
        <authorList>
            <person name="Stott M."/>
        </authorList>
    </citation>
    <scope>NUCLEOTIDE SEQUENCE [LARGE SCALE GENOMIC DNA]</scope>
    <source>
        <strain evidence="3 4">K22</strain>
    </source>
</reference>
<dbReference type="STRING" id="454194.PYK22_01061"/>
<dbReference type="SMART" id="SM00463">
    <property type="entry name" value="SMR"/>
    <property type="match status" value="1"/>
</dbReference>
<name>A0A0B6WUW5_9BACT</name>
<sequence>MFKPISLIRRWLRAQLAPSVDRPEDAGDRVRIEPAQNSDAASEPTASDAATQHLSPLREESNADPFPEPVRLEVEDVFDLHTVQPREVKIAVEEYLREAHAKRLRTVRIIHGKGRGALRAQVRSILARTPFVIGWTDAPPEAGGWGATLVQLKTIDEEPKRAMSVKTRDLK</sequence>
<dbReference type="Pfam" id="PF01713">
    <property type="entry name" value="Smr"/>
    <property type="match status" value="1"/>
</dbReference>
<feature type="compositionally biased region" description="Basic and acidic residues" evidence="1">
    <location>
        <begin position="21"/>
        <end position="32"/>
    </location>
</feature>
<accession>A0A0B6WUW5</accession>
<dbReference type="PANTHER" id="PTHR35562">
    <property type="entry name" value="DNA ENDONUCLEASE SMRA-RELATED"/>
    <property type="match status" value="1"/>
</dbReference>
<dbReference type="InterPro" id="IPR036063">
    <property type="entry name" value="Smr_dom_sf"/>
</dbReference>
<dbReference type="Proteomes" id="UP000031518">
    <property type="component" value="Unassembled WGS sequence"/>
</dbReference>
<dbReference type="EMBL" id="CBXV010000004">
    <property type="protein sequence ID" value="CDM65063.1"/>
    <property type="molecule type" value="Genomic_DNA"/>
</dbReference>
<evidence type="ECO:0000313" key="3">
    <source>
        <dbReference type="EMBL" id="CDM65063.1"/>
    </source>
</evidence>
<feature type="region of interest" description="Disordered" evidence="1">
    <location>
        <begin position="20"/>
        <end position="66"/>
    </location>
</feature>
<proteinExistence type="predicted"/>
<feature type="compositionally biased region" description="Polar residues" evidence="1">
    <location>
        <begin position="35"/>
        <end position="54"/>
    </location>
</feature>
<evidence type="ECO:0000256" key="1">
    <source>
        <dbReference type="SAM" id="MobiDB-lite"/>
    </source>
</evidence>
<dbReference type="AlphaFoldDB" id="A0A0B6WUW5"/>
<reference evidence="3 4" key="2">
    <citation type="submission" date="2015-01" db="EMBL/GenBank/DDBJ databases">
        <title>Complete genome sequence of Pyrinomonas methylaliphatogenes type strain K22T.</title>
        <authorList>
            <person name="Lee K.C.Y."/>
            <person name="Power J.F."/>
            <person name="Dunfield P.F."/>
            <person name="Morgan X.C."/>
            <person name="Huttenhower C."/>
            <person name="Stott M.B."/>
        </authorList>
    </citation>
    <scope>NUCLEOTIDE SEQUENCE [LARGE SCALE GENOMIC DNA]</scope>
    <source>
        <strain evidence="3 4">K22</strain>
    </source>
</reference>
<dbReference type="InterPro" id="IPR002625">
    <property type="entry name" value="Smr_dom"/>
</dbReference>
<protein>
    <recommendedName>
        <fullName evidence="2">Smr domain-containing protein</fullName>
    </recommendedName>
</protein>
<dbReference type="RefSeq" id="WP_083437625.1">
    <property type="nucleotide sequence ID" value="NZ_CBXV010000004.1"/>
</dbReference>
<organism evidence="3 4">
    <name type="scientific">Pyrinomonas methylaliphatogenes</name>
    <dbReference type="NCBI Taxonomy" id="454194"/>
    <lineage>
        <taxon>Bacteria</taxon>
        <taxon>Pseudomonadati</taxon>
        <taxon>Acidobacteriota</taxon>
        <taxon>Blastocatellia</taxon>
        <taxon>Blastocatellales</taxon>
        <taxon>Pyrinomonadaceae</taxon>
        <taxon>Pyrinomonas</taxon>
    </lineage>
</organism>
<evidence type="ECO:0000313" key="4">
    <source>
        <dbReference type="Proteomes" id="UP000031518"/>
    </source>
</evidence>